<comment type="caution">
    <text evidence="1">The sequence shown here is derived from an EMBL/GenBank/DDBJ whole genome shotgun (WGS) entry which is preliminary data.</text>
</comment>
<proteinExistence type="predicted"/>
<name>A0ABS3JBY8_9BACT</name>
<dbReference type="RefSeq" id="WP_207327398.1">
    <property type="nucleotide sequence ID" value="NZ_JAFMYW010000001.1"/>
</dbReference>
<gene>
    <name evidence="1" type="ORF">J2I46_02790</name>
</gene>
<dbReference type="Proteomes" id="UP000664628">
    <property type="component" value="Unassembled WGS sequence"/>
</dbReference>
<evidence type="ECO:0008006" key="3">
    <source>
        <dbReference type="Google" id="ProtNLM"/>
    </source>
</evidence>
<protein>
    <recommendedName>
        <fullName evidence="3">SGNH hydrolase-type esterase domain-containing protein</fullName>
    </recommendedName>
</protein>
<dbReference type="SUPFAM" id="SSF52266">
    <property type="entry name" value="SGNH hydrolase"/>
    <property type="match status" value="1"/>
</dbReference>
<accession>A0ABS3JBY8</accession>
<keyword evidence="2" id="KW-1185">Reference proteome</keyword>
<evidence type="ECO:0000313" key="1">
    <source>
        <dbReference type="EMBL" id="MBO0947490.1"/>
    </source>
</evidence>
<organism evidence="1 2">
    <name type="scientific">Fibrella forsythiae</name>
    <dbReference type="NCBI Taxonomy" id="2817061"/>
    <lineage>
        <taxon>Bacteria</taxon>
        <taxon>Pseudomonadati</taxon>
        <taxon>Bacteroidota</taxon>
        <taxon>Cytophagia</taxon>
        <taxon>Cytophagales</taxon>
        <taxon>Spirosomataceae</taxon>
        <taxon>Fibrella</taxon>
    </lineage>
</organism>
<dbReference type="EMBL" id="JAFMYW010000001">
    <property type="protein sequence ID" value="MBO0947490.1"/>
    <property type="molecule type" value="Genomic_DNA"/>
</dbReference>
<sequence length="295" mass="32910">MKKVYYLLIASVALFLVVEVAGRWLGLTNYPLFVADPDYEYISAPNQDTRVLGKHFVTNQFSQRSSPVTASDTLVYLLIGDSVVWGGVTIDHDSLASTRLEKQLRSKTGNPVRVLNISAKSWGSDNAVAYLRKHGTFSADRIILVVSSHDAHDNMTHVPIVGIKDSHPAKNSLLAWSKIIEKVEPMISSKLGRNVSTIDVSGLTQSGPFNSGFEALRQLTDSLHIPFLIYLHQTTPELKRGQIEQGGTEIQAYCQRHQIPIIMGKETPDLYQDYIHLNDRGQKMLSDRLFAALHK</sequence>
<reference evidence="1 2" key="1">
    <citation type="submission" date="2021-03" db="EMBL/GenBank/DDBJ databases">
        <title>Fibrella sp. HMF5405 genome sequencing and assembly.</title>
        <authorList>
            <person name="Kang H."/>
            <person name="Kim H."/>
            <person name="Bae S."/>
            <person name="Joh K."/>
        </authorList>
    </citation>
    <scope>NUCLEOTIDE SEQUENCE [LARGE SCALE GENOMIC DNA]</scope>
    <source>
        <strain evidence="1 2">HMF5405</strain>
    </source>
</reference>
<dbReference type="InterPro" id="IPR036514">
    <property type="entry name" value="SGNH_hydro_sf"/>
</dbReference>
<dbReference type="Gene3D" id="3.40.50.1110">
    <property type="entry name" value="SGNH hydrolase"/>
    <property type="match status" value="1"/>
</dbReference>
<evidence type="ECO:0000313" key="2">
    <source>
        <dbReference type="Proteomes" id="UP000664628"/>
    </source>
</evidence>